<evidence type="ECO:0000256" key="1">
    <source>
        <dbReference type="SAM" id="MobiDB-lite"/>
    </source>
</evidence>
<proteinExistence type="predicted"/>
<accession>A0A0E9WW39</accession>
<organism evidence="2">
    <name type="scientific">Anguilla anguilla</name>
    <name type="common">European freshwater eel</name>
    <name type="synonym">Muraena anguilla</name>
    <dbReference type="NCBI Taxonomy" id="7936"/>
    <lineage>
        <taxon>Eukaryota</taxon>
        <taxon>Metazoa</taxon>
        <taxon>Chordata</taxon>
        <taxon>Craniata</taxon>
        <taxon>Vertebrata</taxon>
        <taxon>Euteleostomi</taxon>
        <taxon>Actinopterygii</taxon>
        <taxon>Neopterygii</taxon>
        <taxon>Teleostei</taxon>
        <taxon>Anguilliformes</taxon>
        <taxon>Anguillidae</taxon>
        <taxon>Anguilla</taxon>
    </lineage>
</organism>
<feature type="compositionally biased region" description="Basic and acidic residues" evidence="1">
    <location>
        <begin position="1"/>
        <end position="11"/>
    </location>
</feature>
<name>A0A0E9WW39_ANGAN</name>
<reference evidence="2" key="1">
    <citation type="submission" date="2014-11" db="EMBL/GenBank/DDBJ databases">
        <authorList>
            <person name="Amaro Gonzalez C."/>
        </authorList>
    </citation>
    <scope>NUCLEOTIDE SEQUENCE</scope>
</reference>
<feature type="region of interest" description="Disordered" evidence="1">
    <location>
        <begin position="1"/>
        <end position="24"/>
    </location>
</feature>
<reference evidence="2" key="2">
    <citation type="journal article" date="2015" name="Fish Shellfish Immunol.">
        <title>Early steps in the European eel (Anguilla anguilla)-Vibrio vulnificus interaction in the gills: Role of the RtxA13 toxin.</title>
        <authorList>
            <person name="Callol A."/>
            <person name="Pajuelo D."/>
            <person name="Ebbesson L."/>
            <person name="Teles M."/>
            <person name="MacKenzie S."/>
            <person name="Amaro C."/>
        </authorList>
    </citation>
    <scope>NUCLEOTIDE SEQUENCE</scope>
</reference>
<protein>
    <submittedName>
        <fullName evidence="2">Uncharacterized protein</fullName>
    </submittedName>
</protein>
<dbReference type="AlphaFoldDB" id="A0A0E9WW39"/>
<sequence length="68" mass="7787">MLIDREKDYRGNKRRTRMHSPLPSGKEPLLHYLTINRTSLIKWPAAFFPTSGAEMPLSLFQLSPVSST</sequence>
<dbReference type="EMBL" id="GBXM01014146">
    <property type="protein sequence ID" value="JAH94431.1"/>
    <property type="molecule type" value="Transcribed_RNA"/>
</dbReference>
<evidence type="ECO:0000313" key="2">
    <source>
        <dbReference type="EMBL" id="JAH94431.1"/>
    </source>
</evidence>